<dbReference type="InterPro" id="IPR045052">
    <property type="entry name" value="Copine"/>
</dbReference>
<feature type="compositionally biased region" description="Polar residues" evidence="1">
    <location>
        <begin position="815"/>
        <end position="840"/>
    </location>
</feature>
<evidence type="ECO:0000259" key="2">
    <source>
        <dbReference type="Pfam" id="PF07002"/>
    </source>
</evidence>
<evidence type="ECO:0000256" key="1">
    <source>
        <dbReference type="SAM" id="MobiDB-lite"/>
    </source>
</evidence>
<dbReference type="GO" id="GO:0071277">
    <property type="term" value="P:cellular response to calcium ion"/>
    <property type="evidence" value="ECO:0007669"/>
    <property type="project" value="TreeGrafter"/>
</dbReference>
<dbReference type="EMBL" id="JAKKPZ010000002">
    <property type="protein sequence ID" value="KAI1726200.1"/>
    <property type="molecule type" value="Genomic_DNA"/>
</dbReference>
<name>A0AAD4NDN3_9BILA</name>
<comment type="caution">
    <text evidence="3">The sequence shown here is derived from an EMBL/GenBank/DDBJ whole genome shotgun (WGS) entry which is preliminary data.</text>
</comment>
<evidence type="ECO:0000313" key="3">
    <source>
        <dbReference type="EMBL" id="KAI1726200.1"/>
    </source>
</evidence>
<accession>A0AAD4NDN3</accession>
<feature type="compositionally biased region" description="Polar residues" evidence="1">
    <location>
        <begin position="901"/>
        <end position="916"/>
    </location>
</feature>
<dbReference type="GO" id="GO:0005886">
    <property type="term" value="C:plasma membrane"/>
    <property type="evidence" value="ECO:0007669"/>
    <property type="project" value="TreeGrafter"/>
</dbReference>
<gene>
    <name evidence="3" type="ORF">DdX_02902</name>
</gene>
<dbReference type="PANTHER" id="PTHR10857">
    <property type="entry name" value="COPINE"/>
    <property type="match status" value="1"/>
</dbReference>
<dbReference type="AlphaFoldDB" id="A0AAD4NDN3"/>
<dbReference type="Proteomes" id="UP001201812">
    <property type="component" value="Unassembled WGS sequence"/>
</dbReference>
<sequence length="916" mass="101377">MNMVKLRQILEMRRTAKAPPLIPPKPRRSGAEAEAKRGPKEIVDIHLMLRKLHIPQHSTRPTSPRVSVQRDTTTIACVFSESEDGQQGPWKVSTACEVTVNGWHCDPCIELASVFAVEFQLERCQFIKLDVCDLFESQAVSLGYAIFAVSELVVCENGRICRDVVNDEVGECIAEADISCTLRPKPHSVLLQFATKGLTMKGRTGLMSSTAASTQVFFEINRDGIDSPVKNGQTATNNDAQQVLYRSETVKLSSSRIQWRSFCLQSTEITGRELEFVCMYRDSKTSRATIGRFSTDYNQLKKGVGPDTTYYLTHDLHPHQRVHNTPNLNHQPKTYGTFELTKINEIALPSFLEFVSSGCALNLALAIDFSRPANLPVEESSVRRYLDDVEVCIRALGEPLRHFNASSSFPAFGFGAKIPPHYRESQEFCLNLDTDPYCRGLDGVHNAFKNAFANVQPLNMVHLSHVIYYVSKLAQSALNRNNSSTGGGIFASSSTTNQHNTARPSYFVLVVITRGIFDDLKETVQSIIFASRAPISVVFVGIGGGESTGESNMGACDLGELERLATAGTRLNYHGRKPERDCVQFVSLARCRKEENKLSELKCLLAERALLNIPWQMATWMVKNGFKPHSTIIADPPVAGDDEAPQIPLSTMAAWCKSDVNPEYWSQQSVTNSADSPDLNVVDPCFAGTPKVVAQSSSTHIAHPLHQLPPLMGRLSLDSWSGRCKSPVQESPRQHPPIVHQNTVISLGGTYENQRCKSPMQEAYYQMAPSASGFGSTTSSLESGQSMDSQTHFANSSSRKNIPRFRKLELDSFSISSLPNPRRLPSTNSLIVPDGHNQTPNDRDPTRDSPVITRNGRTPNIGELRSRSIEQASPPILNTPTYASPFPNAQTHNNMYYRPPSANSSPLTSHRSFSRQ</sequence>
<dbReference type="SUPFAM" id="SSF53300">
    <property type="entry name" value="vWA-like"/>
    <property type="match status" value="1"/>
</dbReference>
<protein>
    <submittedName>
        <fullName evidence="3">Copine domain-containing protein</fullName>
    </submittedName>
</protein>
<dbReference type="PANTHER" id="PTHR10857:SF131">
    <property type="entry name" value="COPINE C-TERMINAL DOMAIN-CONTAINING PROTEIN"/>
    <property type="match status" value="1"/>
</dbReference>
<dbReference type="GO" id="GO:0005544">
    <property type="term" value="F:calcium-dependent phospholipid binding"/>
    <property type="evidence" value="ECO:0007669"/>
    <property type="project" value="InterPro"/>
</dbReference>
<dbReference type="Pfam" id="PF07002">
    <property type="entry name" value="Copine"/>
    <property type="match status" value="2"/>
</dbReference>
<organism evidence="3 4">
    <name type="scientific">Ditylenchus destructor</name>
    <dbReference type="NCBI Taxonomy" id="166010"/>
    <lineage>
        <taxon>Eukaryota</taxon>
        <taxon>Metazoa</taxon>
        <taxon>Ecdysozoa</taxon>
        <taxon>Nematoda</taxon>
        <taxon>Chromadorea</taxon>
        <taxon>Rhabditida</taxon>
        <taxon>Tylenchina</taxon>
        <taxon>Tylenchomorpha</taxon>
        <taxon>Sphaerularioidea</taxon>
        <taxon>Anguinidae</taxon>
        <taxon>Anguininae</taxon>
        <taxon>Ditylenchus</taxon>
    </lineage>
</organism>
<reference evidence="3" key="1">
    <citation type="submission" date="2022-01" db="EMBL/GenBank/DDBJ databases">
        <title>Genome Sequence Resource for Two Populations of Ditylenchus destructor, the Migratory Endoparasitic Phytonematode.</title>
        <authorList>
            <person name="Zhang H."/>
            <person name="Lin R."/>
            <person name="Xie B."/>
        </authorList>
    </citation>
    <scope>NUCLEOTIDE SEQUENCE</scope>
    <source>
        <strain evidence="3">BazhouSP</strain>
    </source>
</reference>
<keyword evidence="4" id="KW-1185">Reference proteome</keyword>
<feature type="region of interest" description="Disordered" evidence="1">
    <location>
        <begin position="772"/>
        <end position="800"/>
    </location>
</feature>
<dbReference type="InterPro" id="IPR036465">
    <property type="entry name" value="vWFA_dom_sf"/>
</dbReference>
<proteinExistence type="predicted"/>
<feature type="domain" description="Copine C-terminal" evidence="2">
    <location>
        <begin position="496"/>
        <end position="628"/>
    </location>
</feature>
<evidence type="ECO:0000313" key="4">
    <source>
        <dbReference type="Proteomes" id="UP001201812"/>
    </source>
</evidence>
<feature type="compositionally biased region" description="Polar residues" evidence="1">
    <location>
        <begin position="876"/>
        <end position="894"/>
    </location>
</feature>
<feature type="region of interest" description="Disordered" evidence="1">
    <location>
        <begin position="815"/>
        <end position="916"/>
    </location>
</feature>
<feature type="compositionally biased region" description="Polar residues" evidence="1">
    <location>
        <begin position="773"/>
        <end position="800"/>
    </location>
</feature>
<feature type="domain" description="Copine C-terminal" evidence="2">
    <location>
        <begin position="390"/>
        <end position="481"/>
    </location>
</feature>
<feature type="region of interest" description="Disordered" evidence="1">
    <location>
        <begin position="14"/>
        <end position="36"/>
    </location>
</feature>
<dbReference type="InterPro" id="IPR010734">
    <property type="entry name" value="Copine_C"/>
</dbReference>